<name>A0A2T9YH74_9FUNG</name>
<keyword evidence="2 10" id="KW-0444">Lipid biosynthesis</keyword>
<keyword evidence="3 10" id="KW-0808">Transferase</keyword>
<dbReference type="GO" id="GO:0009922">
    <property type="term" value="F:fatty acid elongase activity"/>
    <property type="evidence" value="ECO:0007669"/>
    <property type="project" value="InterPro"/>
</dbReference>
<dbReference type="GO" id="GO:0034625">
    <property type="term" value="P:fatty acid elongation, monounsaturated fatty acid"/>
    <property type="evidence" value="ECO:0007669"/>
    <property type="project" value="TreeGrafter"/>
</dbReference>
<dbReference type="OrthoDB" id="10259681at2759"/>
<gene>
    <name evidence="11" type="ORF">BB559_004006</name>
</gene>
<sequence>MENWPPAQISVSPEQMILGSLAKYAMRMDYMLMAVALYVGVVHYMQPPKEKATVSRVEASRQKLDTKAVAKSKNSPAFTAFVFLHNLFLAVYSGWTFIGSFSIIYSTLASEGLKSGFCDSNYTSWNSGLFQFAYIFYLSKFYEIIDTVIILMKGRRVSTLQTYHHSGAIICMWAGVYKATSAIFIFTVMNSFVHTIMYTYYALTSIGFTPPGKQYLTTMQITQFLLGFVLATIHFFLPGCNNYAQTIALTANILYLFPLTYLFVKFAITTYGGPAKKSKKE</sequence>
<dbReference type="GO" id="GO:0030148">
    <property type="term" value="P:sphingolipid biosynthetic process"/>
    <property type="evidence" value="ECO:0007669"/>
    <property type="project" value="TreeGrafter"/>
</dbReference>
<dbReference type="Proteomes" id="UP000245699">
    <property type="component" value="Unassembled WGS sequence"/>
</dbReference>
<dbReference type="InterPro" id="IPR002076">
    <property type="entry name" value="ELO_fam"/>
</dbReference>
<evidence type="ECO:0000256" key="3">
    <source>
        <dbReference type="ARBA" id="ARBA00022679"/>
    </source>
</evidence>
<reference evidence="11 12" key="1">
    <citation type="journal article" date="2018" name="MBio">
        <title>Comparative Genomics Reveals the Core Gene Toolbox for the Fungus-Insect Symbiosis.</title>
        <authorList>
            <person name="Wang Y."/>
            <person name="Stata M."/>
            <person name="Wang W."/>
            <person name="Stajich J.E."/>
            <person name="White M.M."/>
            <person name="Moncalvo J.M."/>
        </authorList>
    </citation>
    <scope>NUCLEOTIDE SEQUENCE [LARGE SCALE GENOMIC DNA]</scope>
    <source>
        <strain evidence="11 12">AUS-77-4</strain>
    </source>
</reference>
<keyword evidence="5 10" id="KW-0276">Fatty acid metabolism</keyword>
<evidence type="ECO:0000256" key="5">
    <source>
        <dbReference type="ARBA" id="ARBA00022832"/>
    </source>
</evidence>
<dbReference type="PANTHER" id="PTHR11157:SF169">
    <property type="entry name" value="ELONGATION OF FATTY ACIDS PROTEIN"/>
    <property type="match status" value="1"/>
</dbReference>
<dbReference type="Pfam" id="PF01151">
    <property type="entry name" value="ELO"/>
    <property type="match status" value="1"/>
</dbReference>
<dbReference type="EC" id="2.3.1.-" evidence="10"/>
<organism evidence="11 12">
    <name type="scientific">Furculomyces boomerangus</name>
    <dbReference type="NCBI Taxonomy" id="61424"/>
    <lineage>
        <taxon>Eukaryota</taxon>
        <taxon>Fungi</taxon>
        <taxon>Fungi incertae sedis</taxon>
        <taxon>Zoopagomycota</taxon>
        <taxon>Kickxellomycotina</taxon>
        <taxon>Harpellomycetes</taxon>
        <taxon>Harpellales</taxon>
        <taxon>Harpellaceae</taxon>
        <taxon>Furculomyces</taxon>
    </lineage>
</organism>
<dbReference type="STRING" id="61424.A0A2T9YH74"/>
<feature type="transmembrane region" description="Helical" evidence="10">
    <location>
        <begin position="243"/>
        <end position="264"/>
    </location>
</feature>
<keyword evidence="4 10" id="KW-0812">Transmembrane</keyword>
<keyword evidence="6 10" id="KW-1133">Transmembrane helix</keyword>
<evidence type="ECO:0000256" key="6">
    <source>
        <dbReference type="ARBA" id="ARBA00022989"/>
    </source>
</evidence>
<evidence type="ECO:0000256" key="9">
    <source>
        <dbReference type="ARBA" id="ARBA00023160"/>
    </source>
</evidence>
<evidence type="ECO:0000256" key="4">
    <source>
        <dbReference type="ARBA" id="ARBA00022692"/>
    </source>
</evidence>
<evidence type="ECO:0000256" key="7">
    <source>
        <dbReference type="ARBA" id="ARBA00023098"/>
    </source>
</evidence>
<evidence type="ECO:0000256" key="2">
    <source>
        <dbReference type="ARBA" id="ARBA00022516"/>
    </source>
</evidence>
<feature type="transmembrane region" description="Helical" evidence="10">
    <location>
        <begin position="77"/>
        <end position="105"/>
    </location>
</feature>
<dbReference type="GO" id="GO:0042761">
    <property type="term" value="P:very long-chain fatty acid biosynthetic process"/>
    <property type="evidence" value="ECO:0007669"/>
    <property type="project" value="TreeGrafter"/>
</dbReference>
<feature type="transmembrane region" description="Helical" evidence="10">
    <location>
        <begin position="182"/>
        <end position="203"/>
    </location>
</feature>
<comment type="caution">
    <text evidence="11">The sequence shown here is derived from an EMBL/GenBank/DDBJ whole genome shotgun (WGS) entry which is preliminary data.</text>
</comment>
<evidence type="ECO:0000313" key="12">
    <source>
        <dbReference type="Proteomes" id="UP000245699"/>
    </source>
</evidence>
<comment type="subcellular location">
    <subcellularLocation>
        <location evidence="1">Membrane</location>
        <topology evidence="1">Multi-pass membrane protein</topology>
    </subcellularLocation>
</comment>
<dbReference type="EMBL" id="MBFT01000400">
    <property type="protein sequence ID" value="PVU91708.1"/>
    <property type="molecule type" value="Genomic_DNA"/>
</dbReference>
<dbReference type="PANTHER" id="PTHR11157">
    <property type="entry name" value="FATTY ACID ACYL TRANSFERASE-RELATED"/>
    <property type="match status" value="1"/>
</dbReference>
<accession>A0A2T9YH74</accession>
<dbReference type="GO" id="GO:0019367">
    <property type="term" value="P:fatty acid elongation, saturated fatty acid"/>
    <property type="evidence" value="ECO:0007669"/>
    <property type="project" value="TreeGrafter"/>
</dbReference>
<feature type="transmembrane region" description="Helical" evidence="10">
    <location>
        <begin position="30"/>
        <end position="46"/>
    </location>
</feature>
<keyword evidence="8 10" id="KW-0472">Membrane</keyword>
<evidence type="ECO:0000256" key="1">
    <source>
        <dbReference type="ARBA" id="ARBA00004141"/>
    </source>
</evidence>
<comment type="similarity">
    <text evidence="10">Belongs to the ELO family.</text>
</comment>
<comment type="catalytic activity">
    <reaction evidence="10">
        <text>an acyl-CoA + malonyl-CoA + H(+) = a 3-oxoacyl-CoA + CO2 + CoA</text>
        <dbReference type="Rhea" id="RHEA:50252"/>
        <dbReference type="ChEBI" id="CHEBI:15378"/>
        <dbReference type="ChEBI" id="CHEBI:16526"/>
        <dbReference type="ChEBI" id="CHEBI:57287"/>
        <dbReference type="ChEBI" id="CHEBI:57384"/>
        <dbReference type="ChEBI" id="CHEBI:58342"/>
        <dbReference type="ChEBI" id="CHEBI:90726"/>
    </reaction>
    <physiologicalReaction direction="left-to-right" evidence="10">
        <dbReference type="Rhea" id="RHEA:50253"/>
    </physiologicalReaction>
</comment>
<evidence type="ECO:0000313" key="11">
    <source>
        <dbReference type="EMBL" id="PVU91708.1"/>
    </source>
</evidence>
<keyword evidence="7 10" id="KW-0443">Lipid metabolism</keyword>
<keyword evidence="12" id="KW-1185">Reference proteome</keyword>
<dbReference type="GO" id="GO:0005789">
    <property type="term" value="C:endoplasmic reticulum membrane"/>
    <property type="evidence" value="ECO:0007669"/>
    <property type="project" value="TreeGrafter"/>
</dbReference>
<keyword evidence="9 10" id="KW-0275">Fatty acid biosynthesis</keyword>
<evidence type="ECO:0000256" key="8">
    <source>
        <dbReference type="ARBA" id="ARBA00023136"/>
    </source>
</evidence>
<dbReference type="GO" id="GO:0034626">
    <property type="term" value="P:fatty acid elongation, polyunsaturated fatty acid"/>
    <property type="evidence" value="ECO:0007669"/>
    <property type="project" value="TreeGrafter"/>
</dbReference>
<protein>
    <recommendedName>
        <fullName evidence="10">Elongation of fatty acids protein</fullName>
        <ecNumber evidence="10">2.3.1.-</ecNumber>
    </recommendedName>
</protein>
<dbReference type="AlphaFoldDB" id="A0A2T9YH74"/>
<evidence type="ECO:0000256" key="10">
    <source>
        <dbReference type="RuleBase" id="RU361115"/>
    </source>
</evidence>
<feature type="transmembrane region" description="Helical" evidence="10">
    <location>
        <begin position="215"/>
        <end position="237"/>
    </location>
</feature>
<feature type="transmembrane region" description="Helical" evidence="10">
    <location>
        <begin position="125"/>
        <end position="145"/>
    </location>
</feature>
<proteinExistence type="inferred from homology"/>